<name>A0AA37IYH4_9FIRM</name>
<reference evidence="2" key="1">
    <citation type="journal article" date="2022" name="Int. J. Syst. Evol. Microbiol.">
        <title>Genome-based, phenotypic and chemotaxonomic classification of Faecalibacterium strains: proposal of three novel species Faecalibacterium duncaniae sp. nov., Faecalibacterium hattorii sp. nov. and Faecalibacterium gallinarum sp. nov. .</title>
        <authorList>
            <person name="Sakamoto M."/>
            <person name="Sakurai N."/>
            <person name="Tanno H."/>
            <person name="Iino T."/>
            <person name="Ohkuma M."/>
            <person name="Endo A."/>
        </authorList>
    </citation>
    <scope>NUCLEOTIDE SEQUENCE</scope>
    <source>
        <strain evidence="2">JCM 17207</strain>
    </source>
</reference>
<organism evidence="2 3">
    <name type="scientific">Faecalibacterium gallinarum</name>
    <dbReference type="NCBI Taxonomy" id="2903556"/>
    <lineage>
        <taxon>Bacteria</taxon>
        <taxon>Bacillati</taxon>
        <taxon>Bacillota</taxon>
        <taxon>Clostridia</taxon>
        <taxon>Eubacteriales</taxon>
        <taxon>Oscillospiraceae</taxon>
        <taxon>Faecalibacterium</taxon>
    </lineage>
</organism>
<protein>
    <submittedName>
        <fullName evidence="2">Uncharacterized protein</fullName>
    </submittedName>
</protein>
<dbReference type="Proteomes" id="UP001055185">
    <property type="component" value="Unassembled WGS sequence"/>
</dbReference>
<keyword evidence="1" id="KW-0812">Transmembrane</keyword>
<feature type="transmembrane region" description="Helical" evidence="1">
    <location>
        <begin position="180"/>
        <end position="201"/>
    </location>
</feature>
<feature type="transmembrane region" description="Helical" evidence="1">
    <location>
        <begin position="96"/>
        <end position="117"/>
    </location>
</feature>
<dbReference type="AlphaFoldDB" id="A0AA37IYH4"/>
<feature type="transmembrane region" description="Helical" evidence="1">
    <location>
        <begin position="221"/>
        <end position="244"/>
    </location>
</feature>
<proteinExistence type="predicted"/>
<evidence type="ECO:0000256" key="1">
    <source>
        <dbReference type="SAM" id="Phobius"/>
    </source>
</evidence>
<dbReference type="EMBL" id="BQKV01000040">
    <property type="protein sequence ID" value="GJN64676.1"/>
    <property type="molecule type" value="Genomic_DNA"/>
</dbReference>
<keyword evidence="1" id="KW-0472">Membrane</keyword>
<keyword evidence="1" id="KW-1133">Transmembrane helix</keyword>
<accession>A0AA37IYH4</accession>
<keyword evidence="3" id="KW-1185">Reference proteome</keyword>
<dbReference type="RefSeq" id="WP_238316870.1">
    <property type="nucleotide sequence ID" value="NZ_BQKV01000040.1"/>
</dbReference>
<gene>
    <name evidence="2" type="ORF">JCM17207_13010</name>
</gene>
<feature type="transmembrane region" description="Helical" evidence="1">
    <location>
        <begin position="43"/>
        <end position="65"/>
    </location>
</feature>
<feature type="transmembrane region" description="Helical" evidence="1">
    <location>
        <begin position="143"/>
        <end position="168"/>
    </location>
</feature>
<evidence type="ECO:0000313" key="2">
    <source>
        <dbReference type="EMBL" id="GJN64676.1"/>
    </source>
</evidence>
<evidence type="ECO:0000313" key="3">
    <source>
        <dbReference type="Proteomes" id="UP001055185"/>
    </source>
</evidence>
<sequence length="251" mass="27805">MLTKLLKYEFRATARVMLPLYLILLATALGANLSTRGMGDLGTLLVLAFALAILAVFIMSVVIMAQRFRQNLLGDEGYLMFTLPVSVHHHLWAKMIVSAVWFAASLLAVILAAMLSVSGQRELLEFFREFGRMQLSPGEWANFYTFLLELVVLGFVSSFTLCLQFYASMAVGYSFSSHKTLWSVGAFLLLSMVSSVVTSILDFDIDFDEVGLLAPGPIHLLMWVVIAGCVVVGAVYYCITAYFLKNRLNLA</sequence>
<comment type="caution">
    <text evidence="2">The sequence shown here is derived from an EMBL/GenBank/DDBJ whole genome shotgun (WGS) entry which is preliminary data.</text>
</comment>
<feature type="transmembrane region" description="Helical" evidence="1">
    <location>
        <begin position="12"/>
        <end position="31"/>
    </location>
</feature>